<keyword evidence="2" id="KW-1185">Reference proteome</keyword>
<comment type="caution">
    <text evidence="1">The sequence shown here is derived from an EMBL/GenBank/DDBJ whole genome shotgun (WGS) entry which is preliminary data.</text>
</comment>
<dbReference type="EMBL" id="MU266376">
    <property type="protein sequence ID" value="KAH7926835.1"/>
    <property type="molecule type" value="Genomic_DNA"/>
</dbReference>
<organism evidence="1 2">
    <name type="scientific">Leucogyrophana mollusca</name>
    <dbReference type="NCBI Taxonomy" id="85980"/>
    <lineage>
        <taxon>Eukaryota</taxon>
        <taxon>Fungi</taxon>
        <taxon>Dikarya</taxon>
        <taxon>Basidiomycota</taxon>
        <taxon>Agaricomycotina</taxon>
        <taxon>Agaricomycetes</taxon>
        <taxon>Agaricomycetidae</taxon>
        <taxon>Boletales</taxon>
        <taxon>Boletales incertae sedis</taxon>
        <taxon>Leucogyrophana</taxon>
    </lineage>
</organism>
<protein>
    <submittedName>
        <fullName evidence="1">Uncharacterized protein</fullName>
    </submittedName>
</protein>
<proteinExistence type="predicted"/>
<name>A0ACB8BLQ8_9AGAM</name>
<dbReference type="Proteomes" id="UP000790709">
    <property type="component" value="Unassembled WGS sequence"/>
</dbReference>
<accession>A0ACB8BLQ8</accession>
<reference evidence="1" key="1">
    <citation type="journal article" date="2021" name="New Phytol.">
        <title>Evolutionary innovations through gain and loss of genes in the ectomycorrhizal Boletales.</title>
        <authorList>
            <person name="Wu G."/>
            <person name="Miyauchi S."/>
            <person name="Morin E."/>
            <person name="Kuo A."/>
            <person name="Drula E."/>
            <person name="Varga T."/>
            <person name="Kohler A."/>
            <person name="Feng B."/>
            <person name="Cao Y."/>
            <person name="Lipzen A."/>
            <person name="Daum C."/>
            <person name="Hundley H."/>
            <person name="Pangilinan J."/>
            <person name="Johnson J."/>
            <person name="Barry K."/>
            <person name="LaButti K."/>
            <person name="Ng V."/>
            <person name="Ahrendt S."/>
            <person name="Min B."/>
            <person name="Choi I.G."/>
            <person name="Park H."/>
            <person name="Plett J.M."/>
            <person name="Magnuson J."/>
            <person name="Spatafora J.W."/>
            <person name="Nagy L.G."/>
            <person name="Henrissat B."/>
            <person name="Grigoriev I.V."/>
            <person name="Yang Z.L."/>
            <person name="Xu J."/>
            <person name="Martin F.M."/>
        </authorList>
    </citation>
    <scope>NUCLEOTIDE SEQUENCE</scope>
    <source>
        <strain evidence="1">KUC20120723A-06</strain>
    </source>
</reference>
<gene>
    <name evidence="1" type="ORF">BV22DRAFT_324058</name>
</gene>
<sequence>MSMILATSFFRARHHLVHLPDRLVHPFSPPGKYPRPPDENSNHFHPPPRRIQIHKHTNFNPAFDSRRFQIQIHVCGSWAREIQERIGTAPKPLYAHPGVSGAYLRCVSGVWRGVSVIAGWVCVSDIWHLCLSIHAEVCLYTQAYLELLAMCAIPPRSQLCLGDVLRPARPEFVGEPRCMPMWDAIYFSTARSAHLLQSMRPCMMPCSTRSKYGIPPQSTPPHHVCSV</sequence>
<evidence type="ECO:0000313" key="2">
    <source>
        <dbReference type="Proteomes" id="UP000790709"/>
    </source>
</evidence>
<evidence type="ECO:0000313" key="1">
    <source>
        <dbReference type="EMBL" id="KAH7926835.1"/>
    </source>
</evidence>